<dbReference type="Gene3D" id="1.10.150.130">
    <property type="match status" value="1"/>
</dbReference>
<reference evidence="3" key="1">
    <citation type="journal article" date="2013" name="Environ. Microbiol.">
        <title>Microbiota from the distal guts of lean and obese adolescents exhibit partial functional redundancy besides clear differences in community structure.</title>
        <authorList>
            <person name="Ferrer M."/>
            <person name="Ruiz A."/>
            <person name="Lanza F."/>
            <person name="Haange S.B."/>
            <person name="Oberbach A."/>
            <person name="Till H."/>
            <person name="Bargiela R."/>
            <person name="Campoy C."/>
            <person name="Segura M.T."/>
            <person name="Richter M."/>
            <person name="von Bergen M."/>
            <person name="Seifert J."/>
            <person name="Suarez A."/>
        </authorList>
    </citation>
    <scope>NUCLEOTIDE SEQUENCE</scope>
</reference>
<dbReference type="GO" id="GO:0003677">
    <property type="term" value="F:DNA binding"/>
    <property type="evidence" value="ECO:0007669"/>
    <property type="project" value="UniProtKB-KW"/>
</dbReference>
<sequence>MAVSKDIEKGTWTSQVWVEDWQGKKKHKKKRGFATKKEALEWEHSILLAAKADMNMKLADFVDLYFRDKETELKARTVRNKRYMIEQHVAPMLGDKPMDGITPADIIQWQNYIRSKGFKETYQRMLQNQLTALFTHATKIYNLKDNPCAKVKRIGKADADKKQLQFWTLDEF</sequence>
<comment type="caution">
    <text evidence="3">The sequence shown here is derived from an EMBL/GenBank/DDBJ whole genome shotgun (WGS) entry which is preliminary data.</text>
</comment>
<dbReference type="GO" id="GO:0015074">
    <property type="term" value="P:DNA integration"/>
    <property type="evidence" value="ECO:0007669"/>
    <property type="project" value="InterPro"/>
</dbReference>
<evidence type="ECO:0000259" key="2">
    <source>
        <dbReference type="PROSITE" id="PS51900"/>
    </source>
</evidence>
<dbReference type="InterPro" id="IPR044068">
    <property type="entry name" value="CB"/>
</dbReference>
<name>K1TBC1_9ZZZZ</name>
<dbReference type="InterPro" id="IPR011010">
    <property type="entry name" value="DNA_brk_join_enz"/>
</dbReference>
<dbReference type="PROSITE" id="PS51900">
    <property type="entry name" value="CB"/>
    <property type="match status" value="1"/>
</dbReference>
<protein>
    <submittedName>
        <fullName evidence="3">Site-specific recombinase XerD</fullName>
    </submittedName>
</protein>
<proteinExistence type="predicted"/>
<dbReference type="InterPro" id="IPR004107">
    <property type="entry name" value="Integrase_SAM-like_N"/>
</dbReference>
<feature type="domain" description="Core-binding (CB)" evidence="2">
    <location>
        <begin position="56"/>
        <end position="138"/>
    </location>
</feature>
<dbReference type="AlphaFoldDB" id="K1TBC1"/>
<gene>
    <name evidence="3" type="ORF">OBE_03887</name>
</gene>
<accession>K1TBC1</accession>
<dbReference type="InterPro" id="IPR010998">
    <property type="entry name" value="Integrase_recombinase_N"/>
</dbReference>
<organism evidence="3">
    <name type="scientific">human gut metagenome</name>
    <dbReference type="NCBI Taxonomy" id="408170"/>
    <lineage>
        <taxon>unclassified sequences</taxon>
        <taxon>metagenomes</taxon>
        <taxon>organismal metagenomes</taxon>
    </lineage>
</organism>
<feature type="non-terminal residue" evidence="3">
    <location>
        <position position="172"/>
    </location>
</feature>
<evidence type="ECO:0000313" key="3">
    <source>
        <dbReference type="EMBL" id="EKC70447.1"/>
    </source>
</evidence>
<dbReference type="EMBL" id="AJWZ01002629">
    <property type="protein sequence ID" value="EKC70447.1"/>
    <property type="molecule type" value="Genomic_DNA"/>
</dbReference>
<dbReference type="Pfam" id="PF14659">
    <property type="entry name" value="Phage_int_SAM_3"/>
    <property type="match status" value="1"/>
</dbReference>
<dbReference type="InterPro" id="IPR028259">
    <property type="entry name" value="AP2-like_int_N"/>
</dbReference>
<dbReference type="Pfam" id="PF14657">
    <property type="entry name" value="Arm-DNA-bind_4"/>
    <property type="match status" value="1"/>
</dbReference>
<dbReference type="SUPFAM" id="SSF56349">
    <property type="entry name" value="DNA breaking-rejoining enzymes"/>
    <property type="match status" value="1"/>
</dbReference>
<keyword evidence="1" id="KW-0238">DNA-binding</keyword>
<evidence type="ECO:0000256" key="1">
    <source>
        <dbReference type="ARBA" id="ARBA00023125"/>
    </source>
</evidence>